<dbReference type="EMBL" id="JPXY01000003">
    <property type="protein sequence ID" value="KGQ34632.1"/>
    <property type="molecule type" value="Genomic_DNA"/>
</dbReference>
<gene>
    <name evidence="1" type="ORF">P375_00360</name>
</gene>
<keyword evidence="2" id="KW-1185">Reference proteome</keyword>
<sequence length="164" mass="19024">MKITDDEILAYIWDETLGRVARNAVIHYMGHKLGTYDINELRDDDVELIALLHRSALYAGAMLSNGRFRLRLNKLINQGKLLPRLYKDNRAFIINADVKAVVISAITFWQNVGLPFGYTDQTKTCKKTIPAESVNIFEMSTACYQLLRHYYPTYQMRVLEKKLY</sequence>
<name>A0A0A2XUB0_9PAST</name>
<dbReference type="AlphaFoldDB" id="A0A0A2XUB0"/>
<reference evidence="1 2" key="1">
    <citation type="submission" date="2014-08" db="EMBL/GenBank/DDBJ databases">
        <title>Chaperone-usher fimbriae in a diverse selection of Gallibacterium genomes.</title>
        <authorList>
            <person name="Kudirkiene E."/>
            <person name="Bager R.J."/>
            <person name="Johnson T.J."/>
            <person name="Bojesen A.M."/>
        </authorList>
    </citation>
    <scope>NUCLEOTIDE SEQUENCE [LARGE SCALE GENOMIC DNA]</scope>
    <source>
        <strain evidence="1 2">CCM5976</strain>
    </source>
</reference>
<accession>A0A0A2XUB0</accession>
<evidence type="ECO:0000313" key="2">
    <source>
        <dbReference type="Proteomes" id="UP000030418"/>
    </source>
</evidence>
<protein>
    <submittedName>
        <fullName evidence="1">Uncharacterized protein</fullName>
    </submittedName>
</protein>
<dbReference type="RefSeq" id="WP_039133005.1">
    <property type="nucleotide sequence ID" value="NZ_JPXY01000003.1"/>
</dbReference>
<evidence type="ECO:0000313" key="1">
    <source>
        <dbReference type="EMBL" id="KGQ34632.1"/>
    </source>
</evidence>
<comment type="caution">
    <text evidence="1">The sequence shown here is derived from an EMBL/GenBank/DDBJ whole genome shotgun (WGS) entry which is preliminary data.</text>
</comment>
<organism evidence="1 2">
    <name type="scientific">Gallibacterium genomosp. 2</name>
    <dbReference type="NCBI Taxonomy" id="155517"/>
    <lineage>
        <taxon>Bacteria</taxon>
        <taxon>Pseudomonadati</taxon>
        <taxon>Pseudomonadota</taxon>
        <taxon>Gammaproteobacteria</taxon>
        <taxon>Pasteurellales</taxon>
        <taxon>Pasteurellaceae</taxon>
        <taxon>Gallibacterium</taxon>
    </lineage>
</organism>
<dbReference type="Proteomes" id="UP000030418">
    <property type="component" value="Unassembled WGS sequence"/>
</dbReference>
<proteinExistence type="predicted"/>